<dbReference type="EMBL" id="JBHSQI010000002">
    <property type="protein sequence ID" value="MFC6152799.1"/>
    <property type="molecule type" value="Genomic_DNA"/>
</dbReference>
<evidence type="ECO:0000313" key="12">
    <source>
        <dbReference type="Proteomes" id="UP001596098"/>
    </source>
</evidence>
<feature type="transmembrane region" description="Helical" evidence="9">
    <location>
        <begin position="171"/>
        <end position="191"/>
    </location>
</feature>
<dbReference type="PANTHER" id="PTHR24421:SF10">
    <property type="entry name" value="NITRATE_NITRITE SENSOR PROTEIN NARQ"/>
    <property type="match status" value="1"/>
</dbReference>
<evidence type="ECO:0000256" key="8">
    <source>
        <dbReference type="ARBA" id="ARBA00023012"/>
    </source>
</evidence>
<feature type="domain" description="Signal transduction histidine kinase subgroup 3 dimerisation and phosphoacceptor" evidence="10">
    <location>
        <begin position="236"/>
        <end position="292"/>
    </location>
</feature>
<comment type="caution">
    <text evidence="11">The sequence shown here is derived from an EMBL/GenBank/DDBJ whole genome shotgun (WGS) entry which is preliminary data.</text>
</comment>
<dbReference type="RefSeq" id="WP_128219559.1">
    <property type="nucleotide sequence ID" value="NZ_CP034929.1"/>
</dbReference>
<keyword evidence="9" id="KW-0472">Membrane</keyword>
<comment type="catalytic activity">
    <reaction evidence="1">
        <text>ATP + protein L-histidine = ADP + protein N-phospho-L-histidine.</text>
        <dbReference type="EC" id="2.7.13.3"/>
    </reaction>
</comment>
<dbReference type="PANTHER" id="PTHR24421">
    <property type="entry name" value="NITRATE/NITRITE SENSOR PROTEIN NARX-RELATED"/>
    <property type="match status" value="1"/>
</dbReference>
<keyword evidence="9" id="KW-0812">Transmembrane</keyword>
<keyword evidence="5" id="KW-0547">Nucleotide-binding</keyword>
<evidence type="ECO:0000259" key="10">
    <source>
        <dbReference type="Pfam" id="PF07730"/>
    </source>
</evidence>
<evidence type="ECO:0000256" key="2">
    <source>
        <dbReference type="ARBA" id="ARBA00012438"/>
    </source>
</evidence>
<keyword evidence="9" id="KW-1133">Transmembrane helix</keyword>
<keyword evidence="6 11" id="KW-0418">Kinase</keyword>
<name>A0ABW1QW79_9ACTN</name>
<evidence type="ECO:0000256" key="7">
    <source>
        <dbReference type="ARBA" id="ARBA00022840"/>
    </source>
</evidence>
<dbReference type="InterPro" id="IPR036890">
    <property type="entry name" value="HATPase_C_sf"/>
</dbReference>
<keyword evidence="12" id="KW-1185">Reference proteome</keyword>
<dbReference type="Gene3D" id="1.20.5.1930">
    <property type="match status" value="1"/>
</dbReference>
<evidence type="ECO:0000313" key="11">
    <source>
        <dbReference type="EMBL" id="MFC6152799.1"/>
    </source>
</evidence>
<feature type="transmembrane region" description="Helical" evidence="9">
    <location>
        <begin position="129"/>
        <end position="150"/>
    </location>
</feature>
<evidence type="ECO:0000256" key="4">
    <source>
        <dbReference type="ARBA" id="ARBA00022679"/>
    </source>
</evidence>
<dbReference type="Gene3D" id="3.30.565.10">
    <property type="entry name" value="Histidine kinase-like ATPase, C-terminal domain"/>
    <property type="match status" value="1"/>
</dbReference>
<dbReference type="SUPFAM" id="SSF55874">
    <property type="entry name" value="ATPase domain of HSP90 chaperone/DNA topoisomerase II/histidine kinase"/>
    <property type="match status" value="1"/>
</dbReference>
<dbReference type="GO" id="GO:0016301">
    <property type="term" value="F:kinase activity"/>
    <property type="evidence" value="ECO:0007669"/>
    <property type="project" value="UniProtKB-KW"/>
</dbReference>
<evidence type="ECO:0000256" key="6">
    <source>
        <dbReference type="ARBA" id="ARBA00022777"/>
    </source>
</evidence>
<dbReference type="Proteomes" id="UP001596098">
    <property type="component" value="Unassembled WGS sequence"/>
</dbReference>
<reference evidence="12" key="1">
    <citation type="journal article" date="2019" name="Int. J. Syst. Evol. Microbiol.">
        <title>The Global Catalogue of Microorganisms (GCM) 10K type strain sequencing project: providing services to taxonomists for standard genome sequencing and annotation.</title>
        <authorList>
            <consortium name="The Broad Institute Genomics Platform"/>
            <consortium name="The Broad Institute Genome Sequencing Center for Infectious Disease"/>
            <person name="Wu L."/>
            <person name="Ma J."/>
        </authorList>
    </citation>
    <scope>NUCLEOTIDE SEQUENCE [LARGE SCALE GENOMIC DNA]</scope>
    <source>
        <strain evidence="12">DFY28</strain>
    </source>
</reference>
<evidence type="ECO:0000256" key="3">
    <source>
        <dbReference type="ARBA" id="ARBA00022553"/>
    </source>
</evidence>
<sequence>MRTSGVRDADSEVPLAPVAGEPGARFRRRDVVFGTLALVTVVIAWFGFATHSDPYLNWIDDDLRNRSLWGTAVAVLAVAVAGRVPSLSLLLAWIVLGMVGLGCPPQAAIGMTVLTGFACAAWGNRWTLWASALSIPAATFLVAVSLDPLVVSRAAAEFGFYRYGYDLYQVVDWRLVILVVAILALALPWFAGLAVRFRIRSEAAARETAVAEAERDDAAAARVEAEEVAHVREQQAQLARDVHDVVGHSLTVILAQAQAAQFLGDEEQVRASLETIAATAHTSLDDVRRVLASTSGAPVPAPAVEDLHVMLDGVRASGRRVEFMEEGQPRPLPPELATVAHRVLQEMVTNAVRHGNEHEPILVERHWGWDLRLEVANAMPFEPEQAVPPTVVRRVGQGVTGMRRRLESVGGRLDVRIRTGDATRPSTHTVTAWLPLPGTLEGQHRP</sequence>
<proteinExistence type="predicted"/>
<dbReference type="EC" id="2.7.13.3" evidence="2"/>
<dbReference type="InterPro" id="IPR011712">
    <property type="entry name" value="Sig_transdc_His_kin_sub3_dim/P"/>
</dbReference>
<dbReference type="Pfam" id="PF07730">
    <property type="entry name" value="HisKA_3"/>
    <property type="match status" value="1"/>
</dbReference>
<evidence type="ECO:0000256" key="5">
    <source>
        <dbReference type="ARBA" id="ARBA00022741"/>
    </source>
</evidence>
<protein>
    <recommendedName>
        <fullName evidence="2">histidine kinase</fullName>
        <ecNumber evidence="2">2.7.13.3</ecNumber>
    </recommendedName>
</protein>
<evidence type="ECO:0000256" key="9">
    <source>
        <dbReference type="SAM" id="Phobius"/>
    </source>
</evidence>
<gene>
    <name evidence="11" type="ORF">ACFPWU_03850</name>
</gene>
<keyword evidence="8" id="KW-0902">Two-component regulatory system</keyword>
<dbReference type="InterPro" id="IPR050482">
    <property type="entry name" value="Sensor_HK_TwoCompSys"/>
</dbReference>
<keyword evidence="7" id="KW-0067">ATP-binding</keyword>
<keyword evidence="4" id="KW-0808">Transferase</keyword>
<feature type="transmembrane region" description="Helical" evidence="9">
    <location>
        <begin position="68"/>
        <end position="95"/>
    </location>
</feature>
<feature type="transmembrane region" description="Helical" evidence="9">
    <location>
        <begin position="31"/>
        <end position="48"/>
    </location>
</feature>
<evidence type="ECO:0000256" key="1">
    <source>
        <dbReference type="ARBA" id="ARBA00000085"/>
    </source>
</evidence>
<keyword evidence="3" id="KW-0597">Phosphoprotein</keyword>
<organism evidence="11 12">
    <name type="scientific">Nocardioides yefusunii</name>
    <dbReference type="NCBI Taxonomy" id="2500546"/>
    <lineage>
        <taxon>Bacteria</taxon>
        <taxon>Bacillati</taxon>
        <taxon>Actinomycetota</taxon>
        <taxon>Actinomycetes</taxon>
        <taxon>Propionibacteriales</taxon>
        <taxon>Nocardioidaceae</taxon>
        <taxon>Nocardioides</taxon>
    </lineage>
</organism>
<accession>A0ABW1QW79</accession>